<accession>A0AB37IHW7</accession>
<dbReference type="InterPro" id="IPR024439">
    <property type="entry name" value="RNHCP"/>
</dbReference>
<proteinExistence type="predicted"/>
<dbReference type="Pfam" id="PF12647">
    <property type="entry name" value="RNHCP"/>
    <property type="match status" value="1"/>
</dbReference>
<name>A0AB37IHW7_ENTHR</name>
<evidence type="ECO:0000313" key="2">
    <source>
        <dbReference type="EMBL" id="RBT70972.1"/>
    </source>
</evidence>
<protein>
    <recommendedName>
        <fullName evidence="1">RNHCP domain-containing protein</fullName>
    </recommendedName>
</protein>
<dbReference type="RefSeq" id="WP_113792830.1">
    <property type="nucleotide sequence ID" value="NZ_JABXFU010000006.1"/>
</dbReference>
<dbReference type="Proteomes" id="UP000253498">
    <property type="component" value="Unassembled WGS sequence"/>
</dbReference>
<sequence>MCVEENSGFVCVNCHKKIQKLTNGSYRNHCPYCLYSLHVDHVPGDRKSLCKGLMKPVSYRYNSKKGYQIMHKCEQCGKEQWNIVAENTVQEDEFIHWLTFHGSIHR</sequence>
<evidence type="ECO:0000313" key="3">
    <source>
        <dbReference type="Proteomes" id="UP000253498"/>
    </source>
</evidence>
<organism evidence="2 3">
    <name type="scientific">Enterococcus hirae</name>
    <dbReference type="NCBI Taxonomy" id="1354"/>
    <lineage>
        <taxon>Bacteria</taxon>
        <taxon>Bacillati</taxon>
        <taxon>Bacillota</taxon>
        <taxon>Bacilli</taxon>
        <taxon>Lactobacillales</taxon>
        <taxon>Enterococcaceae</taxon>
        <taxon>Enterococcus</taxon>
    </lineage>
</organism>
<evidence type="ECO:0000259" key="1">
    <source>
        <dbReference type="Pfam" id="PF12647"/>
    </source>
</evidence>
<comment type="caution">
    <text evidence="2">The sequence shown here is derived from an EMBL/GenBank/DDBJ whole genome shotgun (WGS) entry which is preliminary data.</text>
</comment>
<gene>
    <name evidence="2" type="ORF">EB03_00005</name>
</gene>
<dbReference type="AlphaFoldDB" id="A0AB37IHW7"/>
<reference evidence="2 3" key="1">
    <citation type="submission" date="2015-06" db="EMBL/GenBank/DDBJ databases">
        <title>The Genome Sequence of Enterococcus hirae 88EA1.</title>
        <authorList>
            <consortium name="The Broad Institute Genomics Platform"/>
            <consortium name="The Broad Institute Genome Sequencing Center for Infectious Disease"/>
            <person name="Earl A.M."/>
            <person name="Van Tyne D."/>
            <person name="Lebreton F."/>
            <person name="Saavedra J.T."/>
            <person name="Gilmore M.S."/>
            <person name="Manson McGuire A."/>
            <person name="Clock S."/>
            <person name="Crupain M."/>
            <person name="Rangan U."/>
            <person name="Young S."/>
            <person name="Abouelleil A."/>
            <person name="Cao P."/>
            <person name="Chapman S.B."/>
            <person name="Griggs A."/>
            <person name="Priest M."/>
            <person name="Shea T."/>
            <person name="Wortman J."/>
            <person name="Nusbaum C."/>
            <person name="Birren B."/>
        </authorList>
    </citation>
    <scope>NUCLEOTIDE SEQUENCE [LARGE SCALE GENOMIC DNA]</scope>
    <source>
        <strain evidence="2 3">88EA1</strain>
    </source>
</reference>
<dbReference type="EMBL" id="LESJ01000001">
    <property type="protein sequence ID" value="RBT70972.1"/>
    <property type="molecule type" value="Genomic_DNA"/>
</dbReference>
<feature type="domain" description="RNHCP" evidence="1">
    <location>
        <begin position="7"/>
        <end position="89"/>
    </location>
</feature>